<protein>
    <submittedName>
        <fullName evidence="1">Uncharacterized protein</fullName>
    </submittedName>
</protein>
<evidence type="ECO:0000313" key="1">
    <source>
        <dbReference type="EMBL" id="KAF4611425.1"/>
    </source>
</evidence>
<organism evidence="1 2">
    <name type="scientific">Agrocybe pediades</name>
    <dbReference type="NCBI Taxonomy" id="84607"/>
    <lineage>
        <taxon>Eukaryota</taxon>
        <taxon>Fungi</taxon>
        <taxon>Dikarya</taxon>
        <taxon>Basidiomycota</taxon>
        <taxon>Agaricomycotina</taxon>
        <taxon>Agaricomycetes</taxon>
        <taxon>Agaricomycetidae</taxon>
        <taxon>Agaricales</taxon>
        <taxon>Agaricineae</taxon>
        <taxon>Strophariaceae</taxon>
        <taxon>Agrocybe</taxon>
    </lineage>
</organism>
<sequence length="50" mass="5532">MAGETQEPLSKETMAFIVSSGDEMFRERIELETESTNAGVQGRPFGPEQI</sequence>
<comment type="caution">
    <text evidence="1">The sequence shown here is derived from an EMBL/GenBank/DDBJ whole genome shotgun (WGS) entry which is preliminary data.</text>
</comment>
<proteinExistence type="predicted"/>
<name>A0A8H4QIM2_9AGAR</name>
<dbReference type="AlphaFoldDB" id="A0A8H4QIM2"/>
<accession>A0A8H4QIM2</accession>
<keyword evidence="2" id="KW-1185">Reference proteome</keyword>
<evidence type="ECO:0000313" key="2">
    <source>
        <dbReference type="Proteomes" id="UP000521872"/>
    </source>
</evidence>
<reference evidence="1 2" key="1">
    <citation type="submission" date="2019-12" db="EMBL/GenBank/DDBJ databases">
        <authorList>
            <person name="Floudas D."/>
            <person name="Bentzer J."/>
            <person name="Ahren D."/>
            <person name="Johansson T."/>
            <person name="Persson P."/>
            <person name="Tunlid A."/>
        </authorList>
    </citation>
    <scope>NUCLEOTIDE SEQUENCE [LARGE SCALE GENOMIC DNA]</scope>
    <source>
        <strain evidence="1 2">CBS 102.39</strain>
    </source>
</reference>
<dbReference type="EMBL" id="JAACJL010000057">
    <property type="protein sequence ID" value="KAF4611425.1"/>
    <property type="molecule type" value="Genomic_DNA"/>
</dbReference>
<gene>
    <name evidence="1" type="ORF">D9613_004557</name>
</gene>
<dbReference type="Proteomes" id="UP000521872">
    <property type="component" value="Unassembled WGS sequence"/>
</dbReference>